<dbReference type="EMBL" id="JBBNAE010000006">
    <property type="protein sequence ID" value="KAK9115983.1"/>
    <property type="molecule type" value="Genomic_DNA"/>
</dbReference>
<evidence type="ECO:0000256" key="1">
    <source>
        <dbReference type="SAM" id="MobiDB-lite"/>
    </source>
</evidence>
<evidence type="ECO:0000313" key="2">
    <source>
        <dbReference type="EMBL" id="KAK9115983.1"/>
    </source>
</evidence>
<feature type="region of interest" description="Disordered" evidence="1">
    <location>
        <begin position="1"/>
        <end position="62"/>
    </location>
</feature>
<protein>
    <submittedName>
        <fullName evidence="2">Uncharacterized protein</fullName>
    </submittedName>
</protein>
<proteinExistence type="predicted"/>
<name>A0AAP0IJ91_9MAGN</name>
<gene>
    <name evidence="2" type="ORF">Sjap_014930</name>
</gene>
<dbReference type="AlphaFoldDB" id="A0AAP0IJ91"/>
<feature type="compositionally biased region" description="Acidic residues" evidence="1">
    <location>
        <begin position="33"/>
        <end position="43"/>
    </location>
</feature>
<organism evidence="2 3">
    <name type="scientific">Stephania japonica</name>
    <dbReference type="NCBI Taxonomy" id="461633"/>
    <lineage>
        <taxon>Eukaryota</taxon>
        <taxon>Viridiplantae</taxon>
        <taxon>Streptophyta</taxon>
        <taxon>Embryophyta</taxon>
        <taxon>Tracheophyta</taxon>
        <taxon>Spermatophyta</taxon>
        <taxon>Magnoliopsida</taxon>
        <taxon>Ranunculales</taxon>
        <taxon>Menispermaceae</taxon>
        <taxon>Menispermoideae</taxon>
        <taxon>Cissampelideae</taxon>
        <taxon>Stephania</taxon>
    </lineage>
</organism>
<reference evidence="2 3" key="1">
    <citation type="submission" date="2024-01" db="EMBL/GenBank/DDBJ databases">
        <title>Genome assemblies of Stephania.</title>
        <authorList>
            <person name="Yang L."/>
        </authorList>
    </citation>
    <scope>NUCLEOTIDE SEQUENCE [LARGE SCALE GENOMIC DNA]</scope>
    <source>
        <strain evidence="2">QJT</strain>
        <tissue evidence="2">Leaf</tissue>
    </source>
</reference>
<comment type="caution">
    <text evidence="2">The sequence shown here is derived from an EMBL/GenBank/DDBJ whole genome shotgun (WGS) entry which is preliminary data.</text>
</comment>
<evidence type="ECO:0000313" key="3">
    <source>
        <dbReference type="Proteomes" id="UP001417504"/>
    </source>
</evidence>
<accession>A0AAP0IJ91</accession>
<keyword evidence="3" id="KW-1185">Reference proteome</keyword>
<dbReference type="Proteomes" id="UP001417504">
    <property type="component" value="Unassembled WGS sequence"/>
</dbReference>
<sequence>MGDSKSEDENFILENSMAADDNSSATSDKENSDDCIDDMEENEDRLRIPNCADTPPDQELGDSRILVDKNNNFAPIPEEKETPTIPDQNLENQLEASQICPIMTQ</sequence>